<evidence type="ECO:0000313" key="2">
    <source>
        <dbReference type="Proteomes" id="UP000549457"/>
    </source>
</evidence>
<dbReference type="RefSeq" id="WP_184155684.1">
    <property type="nucleotide sequence ID" value="NZ_JACHFM010000014.1"/>
</dbReference>
<protein>
    <submittedName>
        <fullName evidence="1">Uncharacterized protein</fullName>
    </submittedName>
</protein>
<organism evidence="1 2">
    <name type="scientific">Amaricoccus macauensis</name>
    <dbReference type="NCBI Taxonomy" id="57001"/>
    <lineage>
        <taxon>Bacteria</taxon>
        <taxon>Pseudomonadati</taxon>
        <taxon>Pseudomonadota</taxon>
        <taxon>Alphaproteobacteria</taxon>
        <taxon>Rhodobacterales</taxon>
        <taxon>Paracoccaceae</taxon>
        <taxon>Amaricoccus</taxon>
    </lineage>
</organism>
<dbReference type="Proteomes" id="UP000549457">
    <property type="component" value="Unassembled WGS sequence"/>
</dbReference>
<evidence type="ECO:0000313" key="1">
    <source>
        <dbReference type="EMBL" id="MBB5224644.1"/>
    </source>
</evidence>
<reference evidence="1 2" key="1">
    <citation type="submission" date="2020-08" db="EMBL/GenBank/DDBJ databases">
        <title>Genomic Encyclopedia of Type Strains, Phase IV (KMG-IV): sequencing the most valuable type-strain genomes for metagenomic binning, comparative biology and taxonomic classification.</title>
        <authorList>
            <person name="Goeker M."/>
        </authorList>
    </citation>
    <scope>NUCLEOTIDE SEQUENCE [LARGE SCALE GENOMIC DNA]</scope>
    <source>
        <strain evidence="1 2">DSM 101730</strain>
    </source>
</reference>
<sequence>MQRAEWKAFHHSIRHDARAFRDSHGGFPCFTRRFVHNGEEWSFTRARNDGRGWTSHLRKSLIRQMGWRQKHADEMSDLPYWHQKHRREPWARATFRRAIRTAVRCAREWRLAGQAEG</sequence>
<comment type="caution">
    <text evidence="1">The sequence shown here is derived from an EMBL/GenBank/DDBJ whole genome shotgun (WGS) entry which is preliminary data.</text>
</comment>
<gene>
    <name evidence="1" type="ORF">HNP73_004623</name>
</gene>
<proteinExistence type="predicted"/>
<keyword evidence="2" id="KW-1185">Reference proteome</keyword>
<name>A0A840STW8_9RHOB</name>
<dbReference type="AlphaFoldDB" id="A0A840STW8"/>
<dbReference type="EMBL" id="JACHFM010000014">
    <property type="protein sequence ID" value="MBB5224644.1"/>
    <property type="molecule type" value="Genomic_DNA"/>
</dbReference>
<accession>A0A840STW8</accession>